<accession>D4N2K0</accession>
<feature type="signal peptide" evidence="1">
    <location>
        <begin position="1"/>
        <end position="15"/>
    </location>
</feature>
<dbReference type="EMBL" id="JARKIK010000094">
    <property type="protein sequence ID" value="KAK8722643.1"/>
    <property type="molecule type" value="Genomic_DNA"/>
</dbReference>
<evidence type="ECO:0000313" key="2">
    <source>
        <dbReference type="EMBL" id="ADD62496.1"/>
    </source>
</evidence>
<dbReference type="EMBL" id="JARKIK010000094">
    <property type="protein sequence ID" value="KAK8722641.1"/>
    <property type="molecule type" value="Genomic_DNA"/>
</dbReference>
<dbReference type="OrthoDB" id="6371888at2759"/>
<organism evidence="2">
    <name type="scientific">Cherax quadricarinatus</name>
    <name type="common">Australian red claw crayfish</name>
    <dbReference type="NCBI Taxonomy" id="27406"/>
    <lineage>
        <taxon>Eukaryota</taxon>
        <taxon>Metazoa</taxon>
        <taxon>Ecdysozoa</taxon>
        <taxon>Arthropoda</taxon>
        <taxon>Crustacea</taxon>
        <taxon>Multicrustacea</taxon>
        <taxon>Malacostraca</taxon>
        <taxon>Eumalacostraca</taxon>
        <taxon>Eucarida</taxon>
        <taxon>Decapoda</taxon>
        <taxon>Pleocyemata</taxon>
        <taxon>Astacidea</taxon>
        <taxon>Parastacoidea</taxon>
        <taxon>Parastacidae</taxon>
        <taxon>Cherax</taxon>
    </lineage>
</organism>
<dbReference type="EMBL" id="GQ231313">
    <property type="protein sequence ID" value="ADD62496.1"/>
    <property type="molecule type" value="mRNA"/>
</dbReference>
<name>D4N2K0_CHEQU</name>
<keyword evidence="4" id="KW-1185">Reference proteome</keyword>
<dbReference type="EMBL" id="JARKIK010000094">
    <property type="protein sequence ID" value="KAK8722639.1"/>
    <property type="molecule type" value="Genomic_DNA"/>
</dbReference>
<dbReference type="EMBL" id="JARKIK010000094">
    <property type="protein sequence ID" value="KAK8722651.1"/>
    <property type="molecule type" value="Genomic_DNA"/>
</dbReference>
<dbReference type="Proteomes" id="UP001445076">
    <property type="component" value="Unassembled WGS sequence"/>
</dbReference>
<evidence type="ECO:0000256" key="1">
    <source>
        <dbReference type="SAM" id="SignalP"/>
    </source>
</evidence>
<feature type="chain" id="PRO_5044729806" evidence="1">
    <location>
        <begin position="16"/>
        <end position="114"/>
    </location>
</feature>
<dbReference type="EMBL" id="JARKIK010000094">
    <property type="protein sequence ID" value="KAK8722650.1"/>
    <property type="molecule type" value="Genomic_DNA"/>
</dbReference>
<dbReference type="EMBL" id="JARKIK010000094">
    <property type="protein sequence ID" value="KAK8722638.1"/>
    <property type="molecule type" value="Genomic_DNA"/>
</dbReference>
<protein>
    <submittedName>
        <fullName evidence="2">Gastrolith protein 10</fullName>
    </submittedName>
</protein>
<sequence>MKIFILLVVIGVVSAQLGAGQVGGAAPAQGAGGAAGVGGPGAAPVNPYGPKVYGSGLNNPFAFPHNTWEVSRAAAVAATNPNLYVRVESDGGWEFTNRFGEKVDVYNSFGQELD</sequence>
<dbReference type="EMBL" id="JARKIK010000094">
    <property type="protein sequence ID" value="KAK8722646.1"/>
    <property type="molecule type" value="Genomic_DNA"/>
</dbReference>
<dbReference type="EMBL" id="JARKIK010000094">
    <property type="protein sequence ID" value="KAK8722647.1"/>
    <property type="molecule type" value="Genomic_DNA"/>
</dbReference>
<dbReference type="EMBL" id="JARKIK010000094">
    <property type="protein sequence ID" value="KAK8722649.1"/>
    <property type="molecule type" value="Genomic_DNA"/>
</dbReference>
<evidence type="ECO:0000313" key="4">
    <source>
        <dbReference type="Proteomes" id="UP001445076"/>
    </source>
</evidence>
<gene>
    <name evidence="3" type="ORF">OTU49_012144</name>
</gene>
<dbReference type="EMBL" id="JARKIK010000094">
    <property type="protein sequence ID" value="KAK8722637.1"/>
    <property type="molecule type" value="Genomic_DNA"/>
</dbReference>
<dbReference type="EMBL" id="JARKIK010000094">
    <property type="protein sequence ID" value="KAK8722645.1"/>
    <property type="molecule type" value="Genomic_DNA"/>
</dbReference>
<reference evidence="3 4" key="2">
    <citation type="journal article" date="2024" name="BMC Genomics">
        <title>Genome assembly of redclaw crayfish (Cherax quadricarinatus) provides insights into its immune adaptation and hypoxia tolerance.</title>
        <authorList>
            <person name="Liu Z."/>
            <person name="Zheng J."/>
            <person name="Li H."/>
            <person name="Fang K."/>
            <person name="Wang S."/>
            <person name="He J."/>
            <person name="Zhou D."/>
            <person name="Weng S."/>
            <person name="Chi M."/>
            <person name="Gu Z."/>
            <person name="He J."/>
            <person name="Li F."/>
            <person name="Wang M."/>
        </authorList>
    </citation>
    <scope>NUCLEOTIDE SEQUENCE [LARGE SCALE GENOMIC DNA]</scope>
    <source>
        <strain evidence="3">ZL_2023a</strain>
    </source>
</reference>
<dbReference type="EMBL" id="JARKIK010000094">
    <property type="protein sequence ID" value="KAK8722636.1"/>
    <property type="molecule type" value="Genomic_DNA"/>
</dbReference>
<dbReference type="EMBL" id="JARKIK010000094">
    <property type="protein sequence ID" value="KAK8722642.1"/>
    <property type="molecule type" value="Genomic_DNA"/>
</dbReference>
<dbReference type="EMBL" id="JARKIK010000094">
    <property type="protein sequence ID" value="KAK8722644.1"/>
    <property type="molecule type" value="Genomic_DNA"/>
</dbReference>
<dbReference type="AlphaFoldDB" id="D4N2K0"/>
<keyword evidence="1" id="KW-0732">Signal</keyword>
<dbReference type="EMBL" id="JARKIK010000094">
    <property type="protein sequence ID" value="KAK8722648.1"/>
    <property type="molecule type" value="Genomic_DNA"/>
</dbReference>
<proteinExistence type="evidence at transcript level"/>
<dbReference type="EMBL" id="JARKIK010000094">
    <property type="protein sequence ID" value="KAK8722640.1"/>
    <property type="molecule type" value="Genomic_DNA"/>
</dbReference>
<evidence type="ECO:0000313" key="3">
    <source>
        <dbReference type="EMBL" id="KAK8722636.1"/>
    </source>
</evidence>
<reference evidence="3" key="3">
    <citation type="submission" date="2024-01" db="EMBL/GenBank/DDBJ databases">
        <authorList>
            <person name="He J."/>
            <person name="Wang M."/>
            <person name="Zheng J."/>
            <person name="Liu Z."/>
        </authorList>
    </citation>
    <scope>NUCLEOTIDE SEQUENCE</scope>
    <source>
        <strain evidence="3">ZL_2023a</strain>
        <tissue evidence="3">Muscle</tissue>
    </source>
</reference>
<reference evidence="2" key="1">
    <citation type="journal article" date="2010" name="J. Biol. Chem.">
        <title>A protein involved in the assembly of an extracellular calcium storage matrix.</title>
        <authorList>
            <person name="Glazer L."/>
            <person name="Shechter A."/>
            <person name="Tom M."/>
            <person name="Yudkovski Y."/>
            <person name="Weil S."/>
            <person name="Aflalo E.D."/>
            <person name="Pamuru R.R."/>
            <person name="Khalaila I."/>
            <person name="Bentov S."/>
            <person name="Berman A."/>
            <person name="Sagi A."/>
        </authorList>
    </citation>
    <scope>NUCLEOTIDE SEQUENCE</scope>
</reference>